<sequence>MVWFENTPRYIEAFDLKQFNYSMLTRSQRVSHENLRLRDKQWLENMEVHLAQRHLGSEQSEPVPPMFLPYQLREMSLDNRVAVSPMCMYSATDGMPDDWHLVHYGALAKGGAGLVYTEMTNISPEARITPGCTGIWSDEHTAAWKRIVDFVHQHSHAKFAMQIGHAGPKGATLEPWKWDPNILDEPLPEAEQWPLLSASAVPFDSYSPVPKAMDRADMDQIRDEHVAAAKRAADAGFDMIEMHAAHGYLLSSFITPVLNSRTDEYGGSLENRLRYPLEVFTAMREVWPADKPMSVRISAHDWIGESGITEADALAIAKAFSNAGADLINVSTGQTSHDAKPQPGRMFQTPLSDLIRNEGAINTIAVGNIYEIDHVNSIIAAGRADLVCLARPHLADPNWTLHAAAELGYQGPAVHEPHQYFLGYRQLYTNAERARTSAE</sequence>
<name>B8KTA0_9GAMM</name>
<dbReference type="InterPro" id="IPR013785">
    <property type="entry name" value="Aldolase_TIM"/>
</dbReference>
<accession>B8KTA0</accession>
<evidence type="ECO:0000313" key="3">
    <source>
        <dbReference type="Proteomes" id="UP000004699"/>
    </source>
</evidence>
<dbReference type="SUPFAM" id="SSF51395">
    <property type="entry name" value="FMN-linked oxidoreductases"/>
    <property type="match status" value="1"/>
</dbReference>
<keyword evidence="2" id="KW-0503">Monooxygenase</keyword>
<dbReference type="GO" id="GO:0018673">
    <property type="term" value="F:anthraniloyl-CoA monooxygenase activity"/>
    <property type="evidence" value="ECO:0007669"/>
    <property type="project" value="UniProtKB-EC"/>
</dbReference>
<feature type="domain" description="NADH:flavin oxidoreductase/NADH oxidase N-terminal" evidence="1">
    <location>
        <begin position="66"/>
        <end position="406"/>
    </location>
</feature>
<dbReference type="CDD" id="cd02932">
    <property type="entry name" value="OYE_YqiM_FMN"/>
    <property type="match status" value="1"/>
</dbReference>
<dbReference type="GO" id="GO:0050661">
    <property type="term" value="F:NADP binding"/>
    <property type="evidence" value="ECO:0007669"/>
    <property type="project" value="InterPro"/>
</dbReference>
<dbReference type="InterPro" id="IPR044152">
    <property type="entry name" value="YqjM-like"/>
</dbReference>
<dbReference type="PANTHER" id="PTHR43303">
    <property type="entry name" value="NADPH DEHYDROGENASE C23G7.10C-RELATED"/>
    <property type="match status" value="1"/>
</dbReference>
<evidence type="ECO:0000259" key="1">
    <source>
        <dbReference type="Pfam" id="PF00724"/>
    </source>
</evidence>
<dbReference type="Pfam" id="PF00724">
    <property type="entry name" value="Oxidored_FMN"/>
    <property type="match status" value="1"/>
</dbReference>
<dbReference type="InterPro" id="IPR001155">
    <property type="entry name" value="OxRdtase_FMN_N"/>
</dbReference>
<dbReference type="GO" id="GO:0010181">
    <property type="term" value="F:FMN binding"/>
    <property type="evidence" value="ECO:0007669"/>
    <property type="project" value="InterPro"/>
</dbReference>
<dbReference type="STRING" id="565045.NOR51B_1858"/>
<dbReference type="PANTHER" id="PTHR43303:SF3">
    <property type="entry name" value="BLR3436 PROTEIN"/>
    <property type="match status" value="1"/>
</dbReference>
<dbReference type="EC" id="1.14.13.40" evidence="2"/>
<evidence type="ECO:0000313" key="2">
    <source>
        <dbReference type="EMBL" id="EED35911.1"/>
    </source>
</evidence>
<keyword evidence="2" id="KW-0560">Oxidoreductase</keyword>
<dbReference type="Proteomes" id="UP000004699">
    <property type="component" value="Unassembled WGS sequence"/>
</dbReference>
<dbReference type="EMBL" id="DS999411">
    <property type="protein sequence ID" value="EED35911.1"/>
    <property type="molecule type" value="Genomic_DNA"/>
</dbReference>
<proteinExistence type="predicted"/>
<dbReference type="AlphaFoldDB" id="B8KTA0"/>
<keyword evidence="3" id="KW-1185">Reference proteome</keyword>
<dbReference type="Gene3D" id="3.20.20.70">
    <property type="entry name" value="Aldolase class I"/>
    <property type="match status" value="1"/>
</dbReference>
<dbReference type="HOGENOM" id="CLU_012153_2_1_6"/>
<dbReference type="eggNOG" id="COG1902">
    <property type="taxonomic scope" value="Bacteria"/>
</dbReference>
<organism evidence="2 3">
    <name type="scientific">Luminiphilus syltensis NOR5-1B</name>
    <dbReference type="NCBI Taxonomy" id="565045"/>
    <lineage>
        <taxon>Bacteria</taxon>
        <taxon>Pseudomonadati</taxon>
        <taxon>Pseudomonadota</taxon>
        <taxon>Gammaproteobacteria</taxon>
        <taxon>Cellvibrionales</taxon>
        <taxon>Halieaceae</taxon>
        <taxon>Luminiphilus</taxon>
    </lineage>
</organism>
<dbReference type="GO" id="GO:0003959">
    <property type="term" value="F:NADPH dehydrogenase activity"/>
    <property type="evidence" value="ECO:0007669"/>
    <property type="project" value="InterPro"/>
</dbReference>
<reference evidence="3" key="1">
    <citation type="journal article" date="2013" name="BMC Microbiol.">
        <title>Taxonomy and evolution of bacteriochlorophyll a-containing members of the OM60/NOR5 clade of marine gammaproteobacteria: description of Luminiphilus syltensis gen. nov., sp. nov., reclassification of Haliea rubra as Pseudohaliea rubra gen. nov., comb. nov., and emendation of Chromatocurvus halotolerans.</title>
        <authorList>
            <person name="Spring S."/>
            <person name="Riedel T."/>
            <person name="Sproer C."/>
            <person name="Yan S."/>
            <person name="Harder J."/>
            <person name="Fuchs B.M."/>
        </authorList>
    </citation>
    <scope>NUCLEOTIDE SEQUENCE [LARGE SCALE GENOMIC DNA]</scope>
    <source>
        <strain evidence="3">NOR51-B</strain>
    </source>
</reference>
<gene>
    <name evidence="2" type="ORF">NOR51B_1858</name>
</gene>
<protein>
    <submittedName>
        <fullName evidence="2">Anthraniloyl-CoA monooxygenase</fullName>
        <ecNumber evidence="2">1.14.13.40</ecNumber>
    </submittedName>
</protein>